<organism evidence="1 2">
    <name type="scientific">Lactococcus lactis subsp. lactis</name>
    <name type="common">Streptococcus lactis</name>
    <dbReference type="NCBI Taxonomy" id="1360"/>
    <lineage>
        <taxon>Bacteria</taxon>
        <taxon>Bacillati</taxon>
        <taxon>Bacillota</taxon>
        <taxon>Bacilli</taxon>
        <taxon>Lactobacillales</taxon>
        <taxon>Streptococcaceae</taxon>
        <taxon>Lactococcus</taxon>
    </lineage>
</organism>
<comment type="caution">
    <text evidence="1">The sequence shown here is derived from an EMBL/GenBank/DDBJ whole genome shotgun (WGS) entry which is preliminary data.</text>
</comment>
<dbReference type="Proteomes" id="UP000031847">
    <property type="component" value="Unassembled WGS sequence"/>
</dbReference>
<dbReference type="RefSeq" id="WP_025017241.1">
    <property type="nucleotide sequence ID" value="NZ_BAABQR010000021.1"/>
</dbReference>
<proteinExistence type="predicted"/>
<dbReference type="AlphaFoldDB" id="A0A0B8QK66"/>
<sequence length="100" mass="11505">MAKPEFKKAVEVSKKIDGLTQPKSFLQESSKNKKWEEYEKEIEKQQAEYEQVIYSVAMEPALKEAIKIAGKKKGKLQGGAKAVIREALVEHFKKNKDYFN</sequence>
<reference evidence="1 2" key="1">
    <citation type="submission" date="2015-01" db="EMBL/GenBank/DDBJ databases">
        <title>Lactococcus lactis subsp.lactis JCM 5805 whole genome shotgun sequence.</title>
        <authorList>
            <person name="Fujii T."/>
            <person name="Tomita Y."/>
            <person name="Ikushima S."/>
            <person name="Fujiwara D."/>
        </authorList>
    </citation>
    <scope>NUCLEOTIDE SEQUENCE [LARGE SCALE GENOMIC DNA]</scope>
    <source>
        <strain evidence="1 2">JCM 5805</strain>
    </source>
</reference>
<dbReference type="EMBL" id="BBSI01000001">
    <property type="protein sequence ID" value="GAM78901.1"/>
    <property type="molecule type" value="Genomic_DNA"/>
</dbReference>
<name>A0A0B8QK66_LACLL</name>
<protein>
    <submittedName>
        <fullName evidence="1">Uncharacterized protein</fullName>
    </submittedName>
</protein>
<accession>A0A0B8QK66</accession>
<dbReference type="PATRIC" id="fig|1360.96.peg.2031"/>
<evidence type="ECO:0000313" key="1">
    <source>
        <dbReference type="EMBL" id="GAM78901.1"/>
    </source>
</evidence>
<gene>
    <name evidence="1" type="ORF">JCM5805K_0003</name>
</gene>
<evidence type="ECO:0000313" key="2">
    <source>
        <dbReference type="Proteomes" id="UP000031847"/>
    </source>
</evidence>